<feature type="domain" description="HTH cro/C1-type" evidence="1">
    <location>
        <begin position="1"/>
        <end position="37"/>
    </location>
</feature>
<dbReference type="InterPro" id="IPR001387">
    <property type="entry name" value="Cro/C1-type_HTH"/>
</dbReference>
<dbReference type="SUPFAM" id="SSF47413">
    <property type="entry name" value="lambda repressor-like DNA-binding domains"/>
    <property type="match status" value="1"/>
</dbReference>
<name>A0ABS4EW79_9HYPH</name>
<dbReference type="PROSITE" id="PS50943">
    <property type="entry name" value="HTH_CROC1"/>
    <property type="match status" value="1"/>
</dbReference>
<reference evidence="2 3" key="1">
    <citation type="submission" date="2021-03" db="EMBL/GenBank/DDBJ databases">
        <title>Genomic Encyclopedia of Type Strains, Phase IV (KMG-IV): sequencing the most valuable type-strain genomes for metagenomic binning, comparative biology and taxonomic classification.</title>
        <authorList>
            <person name="Goeker M."/>
        </authorList>
    </citation>
    <scope>NUCLEOTIDE SEQUENCE [LARGE SCALE GENOMIC DNA]</scope>
    <source>
        <strain evidence="2 3">DSM 26427</strain>
    </source>
</reference>
<comment type="caution">
    <text evidence="2">The sequence shown here is derived from an EMBL/GenBank/DDBJ whole genome shotgun (WGS) entry which is preliminary data.</text>
</comment>
<dbReference type="Gene3D" id="1.10.260.40">
    <property type="entry name" value="lambda repressor-like DNA-binding domains"/>
    <property type="match status" value="1"/>
</dbReference>
<accession>A0ABS4EW79</accession>
<evidence type="ECO:0000313" key="3">
    <source>
        <dbReference type="Proteomes" id="UP000823786"/>
    </source>
</evidence>
<proteinExistence type="predicted"/>
<dbReference type="CDD" id="cd00093">
    <property type="entry name" value="HTH_XRE"/>
    <property type="match status" value="1"/>
</dbReference>
<evidence type="ECO:0000313" key="2">
    <source>
        <dbReference type="EMBL" id="MBP1862177.1"/>
    </source>
</evidence>
<evidence type="ECO:0000259" key="1">
    <source>
        <dbReference type="PROSITE" id="PS50943"/>
    </source>
</evidence>
<organism evidence="2 3">
    <name type="scientific">Rhizobium herbae</name>
    <dbReference type="NCBI Taxonomy" id="508661"/>
    <lineage>
        <taxon>Bacteria</taxon>
        <taxon>Pseudomonadati</taxon>
        <taxon>Pseudomonadota</taxon>
        <taxon>Alphaproteobacteria</taxon>
        <taxon>Hyphomicrobiales</taxon>
        <taxon>Rhizobiaceae</taxon>
        <taxon>Rhizobium/Agrobacterium group</taxon>
        <taxon>Rhizobium</taxon>
    </lineage>
</organism>
<dbReference type="Pfam" id="PF07022">
    <property type="entry name" value="Phage_CI_repr"/>
    <property type="match status" value="1"/>
</dbReference>
<sequence length="137" mass="15164">MGIGKASLANYERGDRIPDSDVLASYRAVFNIDINWVVTGKGAMFEADRDRPPGQVNAEILEILTDSVQRIYLDLGQKPPARRLSGEAVRLYNDLVAVVDDVNDKEEVMAVLPQVELRLKRRLQQATAEPGTGKRSA</sequence>
<keyword evidence="3" id="KW-1185">Reference proteome</keyword>
<dbReference type="Proteomes" id="UP000823786">
    <property type="component" value="Unassembled WGS sequence"/>
</dbReference>
<dbReference type="InterPro" id="IPR010982">
    <property type="entry name" value="Lambda_DNA-bd_dom_sf"/>
</dbReference>
<protein>
    <submittedName>
        <fullName evidence="2">Transcriptional regulator with XRE-family HTH domain</fullName>
    </submittedName>
</protein>
<dbReference type="EMBL" id="JAGGJV010000014">
    <property type="protein sequence ID" value="MBP1862177.1"/>
    <property type="molecule type" value="Genomic_DNA"/>
</dbReference>
<gene>
    <name evidence="2" type="ORF">J2Z75_005708</name>
</gene>
<dbReference type="InterPro" id="IPR010744">
    <property type="entry name" value="Phage_CI_N"/>
</dbReference>